<gene>
    <name evidence="1" type="ORF">BJ138DRAFT_1107437</name>
</gene>
<reference evidence="1" key="1">
    <citation type="journal article" date="2021" name="New Phytol.">
        <title>Evolutionary innovations through gain and loss of genes in the ectomycorrhizal Boletales.</title>
        <authorList>
            <person name="Wu G."/>
            <person name="Miyauchi S."/>
            <person name="Morin E."/>
            <person name="Kuo A."/>
            <person name="Drula E."/>
            <person name="Varga T."/>
            <person name="Kohler A."/>
            <person name="Feng B."/>
            <person name="Cao Y."/>
            <person name="Lipzen A."/>
            <person name="Daum C."/>
            <person name="Hundley H."/>
            <person name="Pangilinan J."/>
            <person name="Johnson J."/>
            <person name="Barry K."/>
            <person name="LaButti K."/>
            <person name="Ng V."/>
            <person name="Ahrendt S."/>
            <person name="Min B."/>
            <person name="Choi I.G."/>
            <person name="Park H."/>
            <person name="Plett J.M."/>
            <person name="Magnuson J."/>
            <person name="Spatafora J.W."/>
            <person name="Nagy L.G."/>
            <person name="Henrissat B."/>
            <person name="Grigoriev I.V."/>
            <person name="Yang Z.L."/>
            <person name="Xu J."/>
            <person name="Martin F.M."/>
        </authorList>
    </citation>
    <scope>NUCLEOTIDE SEQUENCE</scope>
    <source>
        <strain evidence="1">ATCC 28755</strain>
    </source>
</reference>
<protein>
    <submittedName>
        <fullName evidence="1">Uncharacterized protein</fullName>
    </submittedName>
</protein>
<name>A0ACB7ZSR3_9AGAM</name>
<comment type="caution">
    <text evidence="1">The sequence shown here is derived from an EMBL/GenBank/DDBJ whole genome shotgun (WGS) entry which is preliminary data.</text>
</comment>
<dbReference type="Proteomes" id="UP000790377">
    <property type="component" value="Unassembled WGS sequence"/>
</dbReference>
<proteinExistence type="predicted"/>
<dbReference type="EMBL" id="MU268793">
    <property type="protein sequence ID" value="KAH7903722.1"/>
    <property type="molecule type" value="Genomic_DNA"/>
</dbReference>
<accession>A0ACB7ZSR3</accession>
<keyword evidence="2" id="KW-1185">Reference proteome</keyword>
<evidence type="ECO:0000313" key="1">
    <source>
        <dbReference type="EMBL" id="KAH7903722.1"/>
    </source>
</evidence>
<sequence length="644" mass="71081">MATTKKRGRLASSKGQENNDITSEDNNTGPVKKLKQPPLTLGDDEVNDDAQLMSQVATHSYSTRRKTIDLDQLGLKERTQTEISASAQCKRAKRDAVEAEKLQVRNAKDRKQKEGIQRLKEIEAKRLQEHVSEEARMQKNAAVAYLEEIDTDARQIADDFDDETHPSGSEFVLDDDQLSDKDTDYEGSEESDGVNPKSQKTPKKHTLTSTQKKHAHAQSLRDAIAPEHQLPVPILSVTSNHVKKAQSSSADGLVSGWRDRISSQMRPNAPQLNTSSNKTPSWKDQLQGPNIPVQTFKNESRKSIASAGSANFATRKDSAEEVGGLCDDDVVTQKGAMRHKQIVEVFGPETDGNNGESHTKGCRKSKTSRKPKTIIEPEKSISTNSLPTWIEPFFWTAVMPTVRDVYGGLEDPWDINQQETDYFIGVLQQAVDAACPQQAHVLSKSDHIYRIARQQIYEWHRDFLKAAIKAVRDGIAEHCGKNATAEEIKAFVVAALAPGGDAYNGIPVGKTTPRPYYSPYLLKTFASHLLSIRGSRCEQAVYPVGALALSMASVQLAFRMYAKGKFIAGEGFSKVTAGALTLEYTGGQSFEQLLAKSSRFDAIIEAALRYVHAPRQDKKGNVFGLQAVQLDVYSSPPGSPTKEW</sequence>
<organism evidence="1 2">
    <name type="scientific">Hygrophoropsis aurantiaca</name>
    <dbReference type="NCBI Taxonomy" id="72124"/>
    <lineage>
        <taxon>Eukaryota</taxon>
        <taxon>Fungi</taxon>
        <taxon>Dikarya</taxon>
        <taxon>Basidiomycota</taxon>
        <taxon>Agaricomycotina</taxon>
        <taxon>Agaricomycetes</taxon>
        <taxon>Agaricomycetidae</taxon>
        <taxon>Boletales</taxon>
        <taxon>Coniophorineae</taxon>
        <taxon>Hygrophoropsidaceae</taxon>
        <taxon>Hygrophoropsis</taxon>
    </lineage>
</organism>
<evidence type="ECO:0000313" key="2">
    <source>
        <dbReference type="Proteomes" id="UP000790377"/>
    </source>
</evidence>